<feature type="region of interest" description="Disordered" evidence="2">
    <location>
        <begin position="345"/>
        <end position="369"/>
    </location>
</feature>
<dbReference type="EMBL" id="AEYP01065326">
    <property type="status" value="NOT_ANNOTATED_CDS"/>
    <property type="molecule type" value="Genomic_DNA"/>
</dbReference>
<dbReference type="Pfam" id="PF13096">
    <property type="entry name" value="CENP-P"/>
    <property type="match status" value="1"/>
</dbReference>
<evidence type="ECO:0000256" key="1">
    <source>
        <dbReference type="SAM" id="Coils"/>
    </source>
</evidence>
<dbReference type="EMBL" id="AEYP01065322">
    <property type="status" value="NOT_ANNOTATED_CDS"/>
    <property type="molecule type" value="Genomic_DNA"/>
</dbReference>
<dbReference type="STRING" id="9669.ENSMPUP00000004671"/>
<dbReference type="GO" id="GO:0005634">
    <property type="term" value="C:nucleus"/>
    <property type="evidence" value="ECO:0007669"/>
    <property type="project" value="TreeGrafter"/>
</dbReference>
<dbReference type="EMBL" id="AEYP01065325">
    <property type="status" value="NOT_ANNOTATED_CDS"/>
    <property type="molecule type" value="Genomic_DNA"/>
</dbReference>
<evidence type="ECO:0008006" key="4">
    <source>
        <dbReference type="Google" id="ProtNLM"/>
    </source>
</evidence>
<evidence type="ECO:0000313" key="3">
    <source>
        <dbReference type="Ensembl" id="ENSMPUP00000004671.1"/>
    </source>
</evidence>
<dbReference type="InParanoid" id="M3Y020"/>
<dbReference type="Ensembl" id="ENSMPUT00000004752.1">
    <property type="protein sequence ID" value="ENSMPUP00000004671.1"/>
    <property type="gene ID" value="ENSMPUG00000004708.1"/>
</dbReference>
<dbReference type="PANTHER" id="PTHR28577:SF1">
    <property type="entry name" value="CENTROMERE PROTEIN P"/>
    <property type="match status" value="1"/>
</dbReference>
<dbReference type="EMBL" id="AEYP01065319">
    <property type="status" value="NOT_ANNOTATED_CDS"/>
    <property type="molecule type" value="Genomic_DNA"/>
</dbReference>
<dbReference type="EMBL" id="AEYP01065318">
    <property type="status" value="NOT_ANNOTATED_CDS"/>
    <property type="molecule type" value="Genomic_DNA"/>
</dbReference>
<dbReference type="GO" id="GO:0000775">
    <property type="term" value="C:chromosome, centromeric region"/>
    <property type="evidence" value="ECO:0007669"/>
    <property type="project" value="InterPro"/>
</dbReference>
<accession>M3Y020</accession>
<dbReference type="EMBL" id="AEYP01065321">
    <property type="status" value="NOT_ANNOTATED_CDS"/>
    <property type="molecule type" value="Genomic_DNA"/>
</dbReference>
<dbReference type="GO" id="GO:0034080">
    <property type="term" value="P:CENP-A containing chromatin assembly"/>
    <property type="evidence" value="ECO:0007669"/>
    <property type="project" value="InterPro"/>
</dbReference>
<dbReference type="EMBL" id="AEYP01065324">
    <property type="status" value="NOT_ANNOTATED_CDS"/>
    <property type="molecule type" value="Genomic_DNA"/>
</dbReference>
<feature type="coiled-coil region" evidence="1">
    <location>
        <begin position="53"/>
        <end position="80"/>
    </location>
</feature>
<reference evidence="3" key="1">
    <citation type="submission" date="2024-06" db="UniProtKB">
        <authorList>
            <consortium name="Ensembl"/>
        </authorList>
    </citation>
    <scope>IDENTIFICATION</scope>
</reference>
<evidence type="ECO:0000256" key="2">
    <source>
        <dbReference type="SAM" id="MobiDB-lite"/>
    </source>
</evidence>
<dbReference type="HOGENOM" id="CLU_690709_0_0_1"/>
<protein>
    <recommendedName>
        <fullName evidence="4">Centromere protein P</fullName>
    </recommendedName>
</protein>
<dbReference type="EMBL" id="AEYP01065320">
    <property type="status" value="NOT_ANNOTATED_CDS"/>
    <property type="molecule type" value="Genomic_DNA"/>
</dbReference>
<name>M3Y020_MUSPF</name>
<organism evidence="3">
    <name type="scientific">Mustela putorius furo</name>
    <name type="common">European domestic ferret</name>
    <name type="synonym">Mustela furo</name>
    <dbReference type="NCBI Taxonomy" id="9669"/>
    <lineage>
        <taxon>Eukaryota</taxon>
        <taxon>Metazoa</taxon>
        <taxon>Chordata</taxon>
        <taxon>Craniata</taxon>
        <taxon>Vertebrata</taxon>
        <taxon>Euteleostomi</taxon>
        <taxon>Mammalia</taxon>
        <taxon>Eutheria</taxon>
        <taxon>Laurasiatheria</taxon>
        <taxon>Carnivora</taxon>
        <taxon>Caniformia</taxon>
        <taxon>Musteloidea</taxon>
        <taxon>Mustelidae</taxon>
        <taxon>Mustelinae</taxon>
        <taxon>Mustela</taxon>
    </lineage>
</organism>
<sequence>MQRLPRARILRAGAGGTRGGSRSPVFPFEHPDGLRRQRGRLEVRGVARAAVTAACQRRAMDALQAEVRALEAEIAALRRACEEPRTAGEDHGRAPKSLREMYQSDSEGWASSKDLRSHLGNLESELLFLSTLTGISIRNYSMKTEVLTNTEKTEKSITKVLQRHRLSGNCQMITFQLEFQILEIQDKESLSSVITDLNIIMEPTKYSELREFVSRAEERRDLLMFFRSLHFFVEWCEYRKRTFEHFKEKYPEAVHLPEGAASSCMVVRSACRPGFELVIVWRVQIDEEGKVLPKLDLLPKAPQQEMKNPILKFICNCKESQKAKTILKKKNKARGLKLPDFKTDCKATESSKGPRRHKDRHTGQWTRTGSPGWNHTYSLKISGKKTIQRREDGPFNKWC</sequence>
<dbReference type="AlphaFoldDB" id="M3Y020"/>
<feature type="region of interest" description="Disordered" evidence="2">
    <location>
        <begin position="1"/>
        <end position="24"/>
    </location>
</feature>
<dbReference type="PANTHER" id="PTHR28577">
    <property type="entry name" value="CENTROMERE PROTEIN P"/>
    <property type="match status" value="1"/>
</dbReference>
<dbReference type="EMBL" id="AEYP01065317">
    <property type="status" value="NOT_ANNOTATED_CDS"/>
    <property type="molecule type" value="Genomic_DNA"/>
</dbReference>
<proteinExistence type="predicted"/>
<dbReference type="eggNOG" id="ENOG502S17P">
    <property type="taxonomic scope" value="Eukaryota"/>
</dbReference>
<dbReference type="EMBL" id="AEYP01065323">
    <property type="status" value="NOT_ANNOTATED_CDS"/>
    <property type="molecule type" value="Genomic_DNA"/>
</dbReference>
<dbReference type="GeneTree" id="ENSGT00390000011897"/>
<dbReference type="InterPro" id="IPR027801">
    <property type="entry name" value="CENP-P"/>
</dbReference>
<keyword evidence="1" id="KW-0175">Coiled coil</keyword>